<protein>
    <recommendedName>
        <fullName evidence="4">Deoxynucleoside kinase domain-containing protein</fullName>
    </recommendedName>
</protein>
<dbReference type="PROSITE" id="PS51375">
    <property type="entry name" value="PPR"/>
    <property type="match status" value="5"/>
</dbReference>
<dbReference type="STRING" id="3750.A0A498JWG7"/>
<feature type="region of interest" description="Disordered" evidence="3">
    <location>
        <begin position="139"/>
        <end position="174"/>
    </location>
</feature>
<dbReference type="Gene3D" id="3.40.50.300">
    <property type="entry name" value="P-loop containing nucleotide triphosphate hydrolases"/>
    <property type="match status" value="1"/>
</dbReference>
<comment type="caution">
    <text evidence="5">The sequence shown here is derived from an EMBL/GenBank/DDBJ whole genome shotgun (WGS) entry which is preliminary data.</text>
</comment>
<dbReference type="Pfam" id="PF01535">
    <property type="entry name" value="PPR"/>
    <property type="match status" value="5"/>
</dbReference>
<dbReference type="InterPro" id="IPR027417">
    <property type="entry name" value="P-loop_NTPase"/>
</dbReference>
<dbReference type="GO" id="GO:0009451">
    <property type="term" value="P:RNA modification"/>
    <property type="evidence" value="ECO:0007669"/>
    <property type="project" value="InterPro"/>
</dbReference>
<evidence type="ECO:0000256" key="2">
    <source>
        <dbReference type="PROSITE-ProRule" id="PRU00708"/>
    </source>
</evidence>
<accession>A0A498JWG7</accession>
<evidence type="ECO:0000313" key="5">
    <source>
        <dbReference type="EMBL" id="RXH97531.1"/>
    </source>
</evidence>
<gene>
    <name evidence="5" type="ORF">DVH24_007877</name>
</gene>
<dbReference type="PANTHER" id="PTHR47926:SF436">
    <property type="entry name" value="PENTATRICOPEPTIDE REPEAT-CONTAINING PROTEIN ELI1, CHLOROPLASTIC-LIKE ISOFORM X2"/>
    <property type="match status" value="1"/>
</dbReference>
<proteinExistence type="predicted"/>
<reference evidence="5 6" key="1">
    <citation type="submission" date="2018-10" db="EMBL/GenBank/DDBJ databases">
        <title>A high-quality apple genome assembly.</title>
        <authorList>
            <person name="Hu J."/>
        </authorList>
    </citation>
    <scope>NUCLEOTIDE SEQUENCE [LARGE SCALE GENOMIC DNA]</scope>
    <source>
        <strain evidence="6">cv. HFTH1</strain>
        <tissue evidence="5">Young leaf</tissue>
    </source>
</reference>
<dbReference type="InterPro" id="IPR011990">
    <property type="entry name" value="TPR-like_helical_dom_sf"/>
</dbReference>
<dbReference type="EMBL" id="RDQH01000331">
    <property type="protein sequence ID" value="RXH97531.1"/>
    <property type="molecule type" value="Genomic_DNA"/>
</dbReference>
<feature type="compositionally biased region" description="Basic and acidic residues" evidence="3">
    <location>
        <begin position="149"/>
        <end position="159"/>
    </location>
</feature>
<dbReference type="Pfam" id="PF13041">
    <property type="entry name" value="PPR_2"/>
    <property type="match status" value="1"/>
</dbReference>
<dbReference type="PANTHER" id="PTHR47926">
    <property type="entry name" value="PENTATRICOPEPTIDE REPEAT-CONTAINING PROTEIN"/>
    <property type="match status" value="1"/>
</dbReference>
<dbReference type="Pfam" id="PF20431">
    <property type="entry name" value="E_motif"/>
    <property type="match status" value="1"/>
</dbReference>
<feature type="domain" description="Deoxynucleoside kinase" evidence="4">
    <location>
        <begin position="272"/>
        <end position="526"/>
    </location>
</feature>
<keyword evidence="1" id="KW-0677">Repeat</keyword>
<dbReference type="Proteomes" id="UP000290289">
    <property type="component" value="Chromosome 5"/>
</dbReference>
<dbReference type="Gene3D" id="1.25.40.10">
    <property type="entry name" value="Tetratricopeptide repeat domain"/>
    <property type="match status" value="4"/>
</dbReference>
<feature type="repeat" description="PPR" evidence="2">
    <location>
        <begin position="1008"/>
        <end position="1038"/>
    </location>
</feature>
<dbReference type="CDD" id="cd01673">
    <property type="entry name" value="dNK"/>
    <property type="match status" value="1"/>
</dbReference>
<sequence length="1255" mass="139579">MQKLLRISSSGPIHCTSPKAAPFSYPIPFASNFLSKALTDSPSRMHTAATAAFTSAAGVSGSALAATIHNKPASSTPLSRFNCGLCQCPVSVGGRSPSRAWLVLKDSGLGSRPAWLHTSSDGSFSVSAAEGCGGLEEGFEGLGSGAGENPEKGSGEQKPNRLNRRQRGSVDGGLLAGNPDLLAIPGVGPRNLRKLVEKGIGGVAELKQLYRDKFFGKSSEKMVEFLQSSVGIIHKNHAESITTYIKETVDEESKEDISNSEPKLMQKKRFTICVEGNISVGKSTFLQRIANETLELRDIVEVVPEPIDKWQDVGPDHFNILDAFYAHPERYAYTFQNYVFVTRLMQERESSGGIKPLRLMERSVFSDRMVFVRAVHEAKWMNEMEISIYDSWFDPVVSSLPGLVPDAFIYLRASPDTCHQRMKLRKRAEEDQVSLEYLRGLHEKHESWLFPFESGNHGVLSVSKPALHIDSRLPPDIRDRVFYLQGDHMHSSIQKVPALVLDCEPNIDFNKDIDAKRQYARQVAEFFEFVKKTQEVPSGNSCAEAKKSSQQQILLPRNGELWVPDKHFPGSALKSLDFRRAMLASVITNRSMIFQEIYCIQKLITKRSMKYTSLSTNLLCRVGSWYSDCDHMQFPFPQKLGTCFCSSSHSALHLLHTLSPNPSADLAASLQGRISHPRLLQIHAHVFQLGAHQDNLIATRLIGHYPSHLALGVFRQLRKPNIFSFNAIIRVLAEEGLFSHAFSLFKCLKQISLLPNDFTFSFLLKASFRTQNPRYVKQIQTHATKMGFLCNTFVCNSLLAVYARGLKDLASARLVFDEMPETGDVYCWTSLIAGYAQSGQSEEVLRLFLMMVNENLRPEDDTMVSVLSACSNLEMVAVEKWVEILSDVIDNVDTKNSGCDSVNTVLVYLYGKWGKVKKSRERFDEIGDSGKRSVLAWNAMIGAYVQNGCPLESLSLFRLMVENPSYRPNHVTMVNVLSACAQIGDLDLGSWVHQYLNSKGSKGVIRSNRILATALIDMYSKCGSLERAKEVFDQMLTKDIVSFNAMIMGLAVNSEGEEALRLFPKIQEFGLQPNAGTFLGALCACSHSGLSEKGRQIFKDMTSRFSVYPKLEHYACYIDLLARVGLVEEALDVVNSMPFEPNSFVWGALLGGCLLHSRVDLAQYVSNRLAQVDPENSGGFVMLANTLASDHRWGDVSGLRRFMREKGVAKQPGCSWISINGVVQEFVVGCPSHPQVEIIYNTLDGLVKQMKIASF</sequence>
<feature type="repeat" description="PPR" evidence="2">
    <location>
        <begin position="824"/>
        <end position="858"/>
    </location>
</feature>
<feature type="repeat" description="PPR" evidence="2">
    <location>
        <begin position="1039"/>
        <end position="1073"/>
    </location>
</feature>
<dbReference type="InterPro" id="IPR002885">
    <property type="entry name" value="PPR_rpt"/>
</dbReference>
<feature type="repeat" description="PPR" evidence="2">
    <location>
        <begin position="721"/>
        <end position="755"/>
    </location>
</feature>
<dbReference type="FunFam" id="1.25.40.10:FF:000344">
    <property type="entry name" value="Pentatricopeptide repeat-containing protein"/>
    <property type="match status" value="1"/>
</dbReference>
<feature type="repeat" description="PPR" evidence="2">
    <location>
        <begin position="933"/>
        <end position="963"/>
    </location>
</feature>
<evidence type="ECO:0000259" key="4">
    <source>
        <dbReference type="Pfam" id="PF01712"/>
    </source>
</evidence>
<dbReference type="FunFam" id="1.25.40.10:FF:000184">
    <property type="entry name" value="Pentatricopeptide repeat-containing protein, chloroplastic"/>
    <property type="match status" value="1"/>
</dbReference>
<name>A0A498JWG7_MALDO</name>
<evidence type="ECO:0000256" key="1">
    <source>
        <dbReference type="ARBA" id="ARBA00022737"/>
    </source>
</evidence>
<dbReference type="AlphaFoldDB" id="A0A498JWG7"/>
<dbReference type="InterPro" id="IPR031314">
    <property type="entry name" value="DNK_dom"/>
</dbReference>
<dbReference type="InterPro" id="IPR046960">
    <property type="entry name" value="PPR_At4g14850-like_plant"/>
</dbReference>
<dbReference type="Pfam" id="PF01712">
    <property type="entry name" value="dNK"/>
    <property type="match status" value="1"/>
</dbReference>
<dbReference type="InterPro" id="IPR046848">
    <property type="entry name" value="E_motif"/>
</dbReference>
<dbReference type="SUPFAM" id="SSF48452">
    <property type="entry name" value="TPR-like"/>
    <property type="match status" value="1"/>
</dbReference>
<dbReference type="GO" id="GO:0003723">
    <property type="term" value="F:RNA binding"/>
    <property type="evidence" value="ECO:0007669"/>
    <property type="project" value="InterPro"/>
</dbReference>
<organism evidence="5 6">
    <name type="scientific">Malus domestica</name>
    <name type="common">Apple</name>
    <name type="synonym">Pyrus malus</name>
    <dbReference type="NCBI Taxonomy" id="3750"/>
    <lineage>
        <taxon>Eukaryota</taxon>
        <taxon>Viridiplantae</taxon>
        <taxon>Streptophyta</taxon>
        <taxon>Embryophyta</taxon>
        <taxon>Tracheophyta</taxon>
        <taxon>Spermatophyta</taxon>
        <taxon>Magnoliopsida</taxon>
        <taxon>eudicotyledons</taxon>
        <taxon>Gunneridae</taxon>
        <taxon>Pentapetalae</taxon>
        <taxon>rosids</taxon>
        <taxon>fabids</taxon>
        <taxon>Rosales</taxon>
        <taxon>Rosaceae</taxon>
        <taxon>Amygdaloideae</taxon>
        <taxon>Maleae</taxon>
        <taxon>Malus</taxon>
    </lineage>
</organism>
<keyword evidence="6" id="KW-1185">Reference proteome</keyword>
<dbReference type="NCBIfam" id="TIGR00756">
    <property type="entry name" value="PPR"/>
    <property type="match status" value="4"/>
</dbReference>
<evidence type="ECO:0000313" key="6">
    <source>
        <dbReference type="Proteomes" id="UP000290289"/>
    </source>
</evidence>
<dbReference type="SUPFAM" id="SSF52540">
    <property type="entry name" value="P-loop containing nucleoside triphosphate hydrolases"/>
    <property type="match status" value="1"/>
</dbReference>
<evidence type="ECO:0000256" key="3">
    <source>
        <dbReference type="SAM" id="MobiDB-lite"/>
    </source>
</evidence>